<dbReference type="AlphaFoldDB" id="A0A1M6PFP2"/>
<organism evidence="3 4">
    <name type="scientific">Hathewaya proteolytica DSM 3090</name>
    <dbReference type="NCBI Taxonomy" id="1121331"/>
    <lineage>
        <taxon>Bacteria</taxon>
        <taxon>Bacillati</taxon>
        <taxon>Bacillota</taxon>
        <taxon>Clostridia</taxon>
        <taxon>Eubacteriales</taxon>
        <taxon>Clostridiaceae</taxon>
        <taxon>Hathewaya</taxon>
    </lineage>
</organism>
<evidence type="ECO:0000313" key="3">
    <source>
        <dbReference type="EMBL" id="SHK06720.1"/>
    </source>
</evidence>
<gene>
    <name evidence="3" type="ORF">SAMN02745248_01681</name>
</gene>
<dbReference type="PANTHER" id="PTHR46333:SF2">
    <property type="entry name" value="CYTOKINESIS PROTEIN 3"/>
    <property type="match status" value="1"/>
</dbReference>
<evidence type="ECO:0000313" key="4">
    <source>
        <dbReference type="Proteomes" id="UP000183952"/>
    </source>
</evidence>
<name>A0A1M6PFP2_9CLOT</name>
<accession>A0A1M6PFP2</accession>
<dbReference type="Pfam" id="PF01841">
    <property type="entry name" value="Transglut_core"/>
    <property type="match status" value="1"/>
</dbReference>
<proteinExistence type="predicted"/>
<evidence type="ECO:0000259" key="2">
    <source>
        <dbReference type="SMART" id="SM00460"/>
    </source>
</evidence>
<dbReference type="SUPFAM" id="SSF54001">
    <property type="entry name" value="Cysteine proteinases"/>
    <property type="match status" value="1"/>
</dbReference>
<keyword evidence="1" id="KW-0732">Signal</keyword>
<protein>
    <submittedName>
        <fullName evidence="3">Transglutaminase-like superfamily protein</fullName>
    </submittedName>
</protein>
<dbReference type="InterPro" id="IPR002931">
    <property type="entry name" value="Transglutaminase-like"/>
</dbReference>
<dbReference type="RefSeq" id="WP_072903647.1">
    <property type="nucleotide sequence ID" value="NZ_FRAD01000013.1"/>
</dbReference>
<reference evidence="3 4" key="1">
    <citation type="submission" date="2016-11" db="EMBL/GenBank/DDBJ databases">
        <authorList>
            <person name="Jaros S."/>
            <person name="Januszkiewicz K."/>
            <person name="Wedrychowicz H."/>
        </authorList>
    </citation>
    <scope>NUCLEOTIDE SEQUENCE [LARGE SCALE GENOMIC DNA]</scope>
    <source>
        <strain evidence="3 4">DSM 3090</strain>
    </source>
</reference>
<feature type="domain" description="Transglutaminase-like" evidence="2">
    <location>
        <begin position="391"/>
        <end position="447"/>
    </location>
</feature>
<dbReference type="GO" id="GO:0005737">
    <property type="term" value="C:cytoplasm"/>
    <property type="evidence" value="ECO:0007669"/>
    <property type="project" value="TreeGrafter"/>
</dbReference>
<sequence length="582" mass="66590">MKKNRILSCIFTLIMCLSIFSISANAMTMDDVIYRDTYDTVNQCIGQRTQESINKARTKIINMNQRASLKFAVGEFSKLVDNVQQELFEQFYSYLYDGNHRERDFIDQQDINIARNYILDFSTYKGNKDYISSWSSKLDQYQGKIIIRANDAVKKCKENCDKDNISEAEKWISQLVISNNKDCNNEALRLDNILNTIKSINIEDSVKPEVPVEPEIPVNPEKTEDKVQARSLIKKEIQEEKNIAGKTIYDSNQLKIAVRGALRNFEDKLKVHGANYVDSELNEVIGQALAESQEIIYGYNGASWSILDKGNGNSEIIINFEYLYDKAKLLAQRDAVTAKVNEIISKNIRDDMSKFEIELFLHDYLVDNAFYDEDYLRKGGYRAEEHSAYGILIEGNGVCEGYAKAMCVLCKEAGVECLYVPGYAGQPHGWNMVKLDDNKWYNLDVTWDDPVYSNGEHGFIKITHNYFNVPNGEFIKTHTAEGKIPVANGVKYLRDNVNIPEYDMDGKPINVITSMSQLKEEVNKAILNGHSYMACKFLNMTANAQQIADTVLELCQENNYYLKYGIQYDGTPIKYFTVKLTY</sequence>
<feature type="signal peptide" evidence="1">
    <location>
        <begin position="1"/>
        <end position="26"/>
    </location>
</feature>
<keyword evidence="4" id="KW-1185">Reference proteome</keyword>
<dbReference type="InterPro" id="IPR052557">
    <property type="entry name" value="CAP/Cytokinesis_protein"/>
</dbReference>
<dbReference type="OrthoDB" id="9788327at2"/>
<dbReference type="EMBL" id="FRAD01000013">
    <property type="protein sequence ID" value="SHK06720.1"/>
    <property type="molecule type" value="Genomic_DNA"/>
</dbReference>
<dbReference type="InterPro" id="IPR038765">
    <property type="entry name" value="Papain-like_cys_pep_sf"/>
</dbReference>
<dbReference type="PANTHER" id="PTHR46333">
    <property type="entry name" value="CYTOKINESIS PROTEIN 3"/>
    <property type="match status" value="1"/>
</dbReference>
<dbReference type="Gene3D" id="3.10.620.30">
    <property type="match status" value="1"/>
</dbReference>
<dbReference type="Proteomes" id="UP000183952">
    <property type="component" value="Unassembled WGS sequence"/>
</dbReference>
<dbReference type="SMART" id="SM00460">
    <property type="entry name" value="TGc"/>
    <property type="match status" value="1"/>
</dbReference>
<feature type="chain" id="PRO_5013042401" evidence="1">
    <location>
        <begin position="27"/>
        <end position="582"/>
    </location>
</feature>
<evidence type="ECO:0000256" key="1">
    <source>
        <dbReference type="SAM" id="SignalP"/>
    </source>
</evidence>